<dbReference type="PANTHER" id="PTHR41775:SF1">
    <property type="entry name" value="PEPTIDASE M6-LIKE DOMAIN-CONTAINING PROTEIN"/>
    <property type="match status" value="1"/>
</dbReference>
<proteinExistence type="predicted"/>
<accession>A0A382MZ68</accession>
<sequence>VGNPGGSTNGWGVLLSEEIIALADESMDFTDTYGVFFYTAAATPYEAAIGPGGWSMFSTMDDTIFSTDEGPLASAYGLTSSQRVRDEPWATWAHEIGHTLGLADLYVRPDPSSFGTDEYSPMGHWALMASQLGATKSMGAWNRWLLGWLTPGQVYCAPPVPLTNAEVTLQPLVRGGDGYKAVIIPINDHKAVVAESRRSEGVDANMGGAGGVLVYTVDTSIGHMQGTQKVQLPDGRDPGPFSYGAWPDALLAVGDRLTVEGTTIEVLQTGDYDRIRFSKAALAETTTTTTTTTLPPATETAGVQDGTFATCGSFLTPNDAQTWFDANPDFGESVDGNGDGTACGDGDIGGATDCSKRFPELVLPQFCPPQPAPPEPI</sequence>
<organism evidence="1">
    <name type="scientific">marine metagenome</name>
    <dbReference type="NCBI Taxonomy" id="408172"/>
    <lineage>
        <taxon>unclassified sequences</taxon>
        <taxon>metagenomes</taxon>
        <taxon>ecological metagenomes</taxon>
    </lineage>
</organism>
<dbReference type="AlphaFoldDB" id="A0A382MZ68"/>
<protein>
    <recommendedName>
        <fullName evidence="2">Peptidase M6-like domain-containing protein</fullName>
    </recommendedName>
</protein>
<dbReference type="EMBL" id="UINC01096130">
    <property type="protein sequence ID" value="SVC52762.1"/>
    <property type="molecule type" value="Genomic_DNA"/>
</dbReference>
<gene>
    <name evidence="1" type="ORF">METZ01_LOCUS305616</name>
</gene>
<evidence type="ECO:0008006" key="2">
    <source>
        <dbReference type="Google" id="ProtNLM"/>
    </source>
</evidence>
<dbReference type="PANTHER" id="PTHR41775">
    <property type="entry name" value="SECRETED PROTEIN-RELATED"/>
    <property type="match status" value="1"/>
</dbReference>
<feature type="non-terminal residue" evidence="1">
    <location>
        <position position="1"/>
    </location>
</feature>
<feature type="non-terminal residue" evidence="1">
    <location>
        <position position="377"/>
    </location>
</feature>
<reference evidence="1" key="1">
    <citation type="submission" date="2018-05" db="EMBL/GenBank/DDBJ databases">
        <authorList>
            <person name="Lanie J.A."/>
            <person name="Ng W.-L."/>
            <person name="Kazmierczak K.M."/>
            <person name="Andrzejewski T.M."/>
            <person name="Davidsen T.M."/>
            <person name="Wayne K.J."/>
            <person name="Tettelin H."/>
            <person name="Glass J.I."/>
            <person name="Rusch D."/>
            <person name="Podicherti R."/>
            <person name="Tsui H.-C.T."/>
            <person name="Winkler M.E."/>
        </authorList>
    </citation>
    <scope>NUCLEOTIDE SEQUENCE</scope>
</reference>
<dbReference type="SUPFAM" id="SSF55486">
    <property type="entry name" value="Metalloproteases ('zincins'), catalytic domain"/>
    <property type="match status" value="1"/>
</dbReference>
<evidence type="ECO:0000313" key="1">
    <source>
        <dbReference type="EMBL" id="SVC52762.1"/>
    </source>
</evidence>
<name>A0A382MZ68_9ZZZZ</name>